<gene>
    <name evidence="2" type="ORF">A3F03_02140</name>
</gene>
<dbReference type="PROSITE" id="PS51186">
    <property type="entry name" value="GNAT"/>
    <property type="match status" value="1"/>
</dbReference>
<organism evidence="2 3">
    <name type="scientific">Candidatus Roizmanbacteria bacterium RIFCSPHIGHO2_12_FULL_41_11</name>
    <dbReference type="NCBI Taxonomy" id="1802052"/>
    <lineage>
        <taxon>Bacteria</taxon>
        <taxon>Candidatus Roizmaniibacteriota</taxon>
    </lineage>
</organism>
<evidence type="ECO:0000313" key="3">
    <source>
        <dbReference type="Proteomes" id="UP000176803"/>
    </source>
</evidence>
<dbReference type="InterPro" id="IPR000182">
    <property type="entry name" value="GNAT_dom"/>
</dbReference>
<dbReference type="Proteomes" id="UP000176803">
    <property type="component" value="Unassembled WGS sequence"/>
</dbReference>
<reference evidence="2 3" key="1">
    <citation type="journal article" date="2016" name="Nat. Commun.">
        <title>Thousands of microbial genomes shed light on interconnected biogeochemical processes in an aquifer system.</title>
        <authorList>
            <person name="Anantharaman K."/>
            <person name="Brown C.T."/>
            <person name="Hug L.A."/>
            <person name="Sharon I."/>
            <person name="Castelle C.J."/>
            <person name="Probst A.J."/>
            <person name="Thomas B.C."/>
            <person name="Singh A."/>
            <person name="Wilkins M.J."/>
            <person name="Karaoz U."/>
            <person name="Brodie E.L."/>
            <person name="Williams K.H."/>
            <person name="Hubbard S.S."/>
            <person name="Banfield J.F."/>
        </authorList>
    </citation>
    <scope>NUCLEOTIDE SEQUENCE [LARGE SCALE GENOMIC DNA]</scope>
</reference>
<sequence length="186" mass="20949">MKIEFTKTVQLVNNQKVSFRYPSINDVNTLRTFINKLSKEDTFIIMSGEIISVREESAYLKKNLKKIAQGDMVILICESAGRIIGSASVERNTQKRKRARHVGSFGISLLPEFRGQGLGKRLMEEALTEAKKRIVGLKMVTLDVFAPNSTAIDLYRKIGFQEVGGIPQGILFHGQYVDLIIMWKAV</sequence>
<dbReference type="EMBL" id="MGAC01000017">
    <property type="protein sequence ID" value="OGK38345.1"/>
    <property type="molecule type" value="Genomic_DNA"/>
</dbReference>
<feature type="domain" description="N-acetyltransferase" evidence="1">
    <location>
        <begin position="32"/>
        <end position="186"/>
    </location>
</feature>
<name>A0A1F7I4P8_9BACT</name>
<accession>A0A1F7I4P8</accession>
<protein>
    <recommendedName>
        <fullName evidence="1">N-acetyltransferase domain-containing protein</fullName>
    </recommendedName>
</protein>
<evidence type="ECO:0000313" key="2">
    <source>
        <dbReference type="EMBL" id="OGK38345.1"/>
    </source>
</evidence>
<dbReference type="Pfam" id="PF00583">
    <property type="entry name" value="Acetyltransf_1"/>
    <property type="match status" value="1"/>
</dbReference>
<dbReference type="PANTHER" id="PTHR43415:SF3">
    <property type="entry name" value="GNAT-FAMILY ACETYLTRANSFERASE"/>
    <property type="match status" value="1"/>
</dbReference>
<dbReference type="PANTHER" id="PTHR43415">
    <property type="entry name" value="SPERMIDINE N(1)-ACETYLTRANSFERASE"/>
    <property type="match status" value="1"/>
</dbReference>
<comment type="caution">
    <text evidence="2">The sequence shown here is derived from an EMBL/GenBank/DDBJ whole genome shotgun (WGS) entry which is preliminary data.</text>
</comment>
<dbReference type="AlphaFoldDB" id="A0A1F7I4P8"/>
<dbReference type="CDD" id="cd04301">
    <property type="entry name" value="NAT_SF"/>
    <property type="match status" value="1"/>
</dbReference>
<proteinExistence type="predicted"/>
<dbReference type="InterPro" id="IPR016181">
    <property type="entry name" value="Acyl_CoA_acyltransferase"/>
</dbReference>
<evidence type="ECO:0000259" key="1">
    <source>
        <dbReference type="PROSITE" id="PS51186"/>
    </source>
</evidence>
<dbReference type="GO" id="GO:0016747">
    <property type="term" value="F:acyltransferase activity, transferring groups other than amino-acyl groups"/>
    <property type="evidence" value="ECO:0007669"/>
    <property type="project" value="InterPro"/>
</dbReference>
<dbReference type="SUPFAM" id="SSF55729">
    <property type="entry name" value="Acyl-CoA N-acyltransferases (Nat)"/>
    <property type="match status" value="1"/>
</dbReference>
<dbReference type="Gene3D" id="3.40.630.30">
    <property type="match status" value="1"/>
</dbReference>